<proteinExistence type="inferred from homology"/>
<dbReference type="Pfam" id="PF00015">
    <property type="entry name" value="MCPsignal"/>
    <property type="match status" value="1"/>
</dbReference>
<evidence type="ECO:0000256" key="4">
    <source>
        <dbReference type="SAM" id="Phobius"/>
    </source>
</evidence>
<reference evidence="9" key="1">
    <citation type="journal article" date="2011" name="J. Bacteriol.">
        <title>Genome sequences of eight morphologically diverse alphaproteobacteria.</title>
        <authorList>
            <consortium name="US DOE Joint Genome Institute"/>
            <person name="Brown P.J."/>
            <person name="Kysela D.T."/>
            <person name="Buechlein A."/>
            <person name="Hemmerich C."/>
            <person name="Brun Y.V."/>
        </authorList>
    </citation>
    <scope>NUCLEOTIDE SEQUENCE [LARGE SCALE GENOMIC DNA]</scope>
    <source>
        <strain evidence="9">ATCC 49814 / DSM 5838 / IFAM 1418</strain>
    </source>
</reference>
<dbReference type="Pfam" id="PF00672">
    <property type="entry name" value="HAMP"/>
    <property type="match status" value="1"/>
</dbReference>
<accession>C6XNP0</accession>
<evidence type="ECO:0000259" key="5">
    <source>
        <dbReference type="PROSITE" id="PS50111"/>
    </source>
</evidence>
<dbReference type="Proteomes" id="UP000002745">
    <property type="component" value="Chromosome"/>
</dbReference>
<sequence>MKINTRLIAVALVPLIGLLCFGGFFVFQGYLKQQSAQHAIERIDHAPQLTELTHALQKERGLSAGYISSKGNTFVRELKQQRADTDLKVLQFTDVANELKQDADLVADVSKLEADLKQLPAMRGKVSSLNTDVETMAEYYTSTIHDSIITTYELASHLDDRHIVLLNSVFSSIMMAKEHAGIERALGATGISAGKFPGDVYQRFLEESALQKAYFEYALMFATPEERDFIHETNDNPINARVNQYRERLQQAEVSGEGIVGLTSTEWFAAATQRIELLRSIENRMENDLHNAAVQSMVNANNAVFSSLFFLVAVMVLCGISVWRLSVGLTRPMKTLVNALNVLTNGDNSQDVEGKSRTDEIGEIARAVEIFRQMDIERQAAQANKVLQEKEEKARADRISACVDEFKTRSNNAIASVGATSESLNEVSESLNRAVEEARTGAIVARSSSAEASGAVQAVAAAVEELSASIHDINARIASSREATENAASAASQATARVQTLERSADAINSVITTIAEIASQTNLLALNATIEAERAGESGRGFAVVAQEVKNLANQTARATDQISSQIASIQSETLAAVQGINGITQQFEELSEASQAIAVVMDQQTSATMSISESVQSAAQGSSVASEGVENLARSTEMTSGDAVAVKGASEQVGLMSRELEIVIDKFLKDVNAA</sequence>
<keyword evidence="1 3" id="KW-0807">Transducer</keyword>
<dbReference type="PANTHER" id="PTHR32089:SF112">
    <property type="entry name" value="LYSOZYME-LIKE PROTEIN-RELATED"/>
    <property type="match status" value="1"/>
</dbReference>
<dbReference type="STRING" id="582402.Hbal_0591"/>
<dbReference type="PANTHER" id="PTHR32089">
    <property type="entry name" value="METHYL-ACCEPTING CHEMOTAXIS PROTEIN MCPB"/>
    <property type="match status" value="1"/>
</dbReference>
<dbReference type="EMBL" id="CP001678">
    <property type="protein sequence ID" value="ACT58293.1"/>
    <property type="molecule type" value="Genomic_DNA"/>
</dbReference>
<dbReference type="GO" id="GO:0016020">
    <property type="term" value="C:membrane"/>
    <property type="evidence" value="ECO:0007669"/>
    <property type="project" value="InterPro"/>
</dbReference>
<feature type="domain" description="HAMP" evidence="6">
    <location>
        <begin position="327"/>
        <end position="380"/>
    </location>
</feature>
<dbReference type="SMART" id="SM00304">
    <property type="entry name" value="HAMP"/>
    <property type="match status" value="1"/>
</dbReference>
<dbReference type="CDD" id="cd06225">
    <property type="entry name" value="HAMP"/>
    <property type="match status" value="1"/>
</dbReference>
<dbReference type="AlphaFoldDB" id="C6XNP0"/>
<keyword evidence="4" id="KW-0812">Transmembrane</keyword>
<dbReference type="PROSITE" id="PS50906">
    <property type="entry name" value="NIT"/>
    <property type="match status" value="1"/>
</dbReference>
<dbReference type="OrthoDB" id="5349256at2"/>
<dbReference type="PROSITE" id="PS50885">
    <property type="entry name" value="HAMP"/>
    <property type="match status" value="1"/>
</dbReference>
<evidence type="ECO:0000256" key="2">
    <source>
        <dbReference type="ARBA" id="ARBA00029447"/>
    </source>
</evidence>
<keyword evidence="4" id="KW-0472">Membrane</keyword>
<evidence type="ECO:0000256" key="3">
    <source>
        <dbReference type="PROSITE-ProRule" id="PRU00284"/>
    </source>
</evidence>
<dbReference type="Gene3D" id="6.10.340.10">
    <property type="match status" value="1"/>
</dbReference>
<protein>
    <submittedName>
        <fullName evidence="8">Methyl-accepting chemotaxis sensory transducer</fullName>
    </submittedName>
</protein>
<dbReference type="HOGENOM" id="CLU_000445_107_27_5"/>
<dbReference type="SMART" id="SM00283">
    <property type="entry name" value="MA"/>
    <property type="match status" value="1"/>
</dbReference>
<dbReference type="InterPro" id="IPR003660">
    <property type="entry name" value="HAMP_dom"/>
</dbReference>
<feature type="domain" description="NIT" evidence="7">
    <location>
        <begin position="47"/>
        <end position="296"/>
    </location>
</feature>
<feature type="transmembrane region" description="Helical" evidence="4">
    <location>
        <begin position="7"/>
        <end position="27"/>
    </location>
</feature>
<dbReference type="GO" id="GO:0007165">
    <property type="term" value="P:signal transduction"/>
    <property type="evidence" value="ECO:0007669"/>
    <property type="project" value="UniProtKB-KW"/>
</dbReference>
<dbReference type="InterPro" id="IPR010910">
    <property type="entry name" value="Nitrate/nitrite_sensing_bac"/>
</dbReference>
<dbReference type="KEGG" id="hba:Hbal_0591"/>
<dbReference type="SUPFAM" id="SSF58104">
    <property type="entry name" value="Methyl-accepting chemotaxis protein (MCP) signaling domain"/>
    <property type="match status" value="1"/>
</dbReference>
<keyword evidence="4" id="KW-1133">Transmembrane helix</keyword>
<evidence type="ECO:0000259" key="7">
    <source>
        <dbReference type="PROSITE" id="PS50906"/>
    </source>
</evidence>
<evidence type="ECO:0000313" key="8">
    <source>
        <dbReference type="EMBL" id="ACT58293.1"/>
    </source>
</evidence>
<gene>
    <name evidence="8" type="ordered locus">Hbal_0591</name>
</gene>
<dbReference type="InterPro" id="IPR004089">
    <property type="entry name" value="MCPsignal_dom"/>
</dbReference>
<feature type="domain" description="Methyl-accepting transducer" evidence="5">
    <location>
        <begin position="420"/>
        <end position="642"/>
    </location>
</feature>
<dbReference type="Gene3D" id="1.10.287.950">
    <property type="entry name" value="Methyl-accepting chemotaxis protein"/>
    <property type="match status" value="1"/>
</dbReference>
<dbReference type="Pfam" id="PF08376">
    <property type="entry name" value="NIT"/>
    <property type="match status" value="1"/>
</dbReference>
<comment type="similarity">
    <text evidence="2">Belongs to the methyl-accepting chemotaxis (MCP) protein family.</text>
</comment>
<dbReference type="RefSeq" id="WP_015826443.1">
    <property type="nucleotide sequence ID" value="NC_012982.1"/>
</dbReference>
<evidence type="ECO:0000256" key="1">
    <source>
        <dbReference type="ARBA" id="ARBA00023224"/>
    </source>
</evidence>
<name>C6XNP0_HIRBI</name>
<keyword evidence="9" id="KW-1185">Reference proteome</keyword>
<dbReference type="InterPro" id="IPR013587">
    <property type="entry name" value="Nitrate/nitrite_sensing"/>
</dbReference>
<evidence type="ECO:0000259" key="6">
    <source>
        <dbReference type="PROSITE" id="PS50885"/>
    </source>
</evidence>
<evidence type="ECO:0000313" key="9">
    <source>
        <dbReference type="Proteomes" id="UP000002745"/>
    </source>
</evidence>
<dbReference type="PROSITE" id="PS50111">
    <property type="entry name" value="CHEMOTAXIS_TRANSDUC_2"/>
    <property type="match status" value="1"/>
</dbReference>
<feature type="transmembrane region" description="Helical" evidence="4">
    <location>
        <begin position="303"/>
        <end position="325"/>
    </location>
</feature>
<dbReference type="eggNOG" id="COG0840">
    <property type="taxonomic scope" value="Bacteria"/>
</dbReference>
<organism evidence="8 9">
    <name type="scientific">Hirschia baltica (strain ATCC 49814 / DSM 5838 / IFAM 1418)</name>
    <dbReference type="NCBI Taxonomy" id="582402"/>
    <lineage>
        <taxon>Bacteria</taxon>
        <taxon>Pseudomonadati</taxon>
        <taxon>Pseudomonadota</taxon>
        <taxon>Alphaproteobacteria</taxon>
        <taxon>Hyphomonadales</taxon>
        <taxon>Hyphomonadaceae</taxon>
        <taxon>Hirschia</taxon>
    </lineage>
</organism>